<dbReference type="Gene3D" id="3.40.109.10">
    <property type="entry name" value="NADH Oxidase"/>
    <property type="match status" value="1"/>
</dbReference>
<dbReference type="EMBL" id="CP155571">
    <property type="protein sequence ID" value="XFO74330.1"/>
    <property type="molecule type" value="Genomic_DNA"/>
</dbReference>
<dbReference type="GO" id="GO:0016491">
    <property type="term" value="F:oxidoreductase activity"/>
    <property type="evidence" value="ECO:0007669"/>
    <property type="project" value="UniProtKB-KW"/>
</dbReference>
<keyword evidence="1" id="KW-0560">Oxidoreductase</keyword>
<dbReference type="PANTHER" id="PTHR23026:SF123">
    <property type="entry name" value="NAD(P)H NITROREDUCTASE RV3131-RELATED"/>
    <property type="match status" value="1"/>
</dbReference>
<sequence>MNRRQFIIRSGAVLAFVGGFPLFESLAQLETVPRAVPDIANKLEKAYVDILYLASLAPSGHNAQPWTIRLLDTQHWLIGTASSRWLPVVDPENREMLISLGAFLENLVMAAGAYGYEVSVNLLSQNSKDEDLLEIKLYKKDEANHFDVEKIKLRRTVRNSLLTDDLSKEDIRFLTANDKAHFIYFPRQSREGQYLAEGTLLANQMQAYQSPAQEELANWVRWSNQEIQQSGNGLTAETMEITGLARWYVKNFYNRQSVLTQRFRAETVKKVQEQVATGSGWLLLTSKDSSLAELIRVGRNLQQMWLTAREKNIAVHPMTQMLEESAIKKDLLTTLGITEDVQLLLRVGYTRDYPLPVSPRMPLHRLIL</sequence>
<dbReference type="SUPFAM" id="SSF55469">
    <property type="entry name" value="FMN-dependent nitroreductase-like"/>
    <property type="match status" value="2"/>
</dbReference>
<dbReference type="PANTHER" id="PTHR23026">
    <property type="entry name" value="NADPH NITROREDUCTASE"/>
    <property type="match status" value="1"/>
</dbReference>
<organism evidence="1 2">
    <name type="scientific">Sporomusa acidovorans (strain ATCC 49682 / DSM 3132 / Mol)</name>
    <dbReference type="NCBI Taxonomy" id="1123286"/>
    <lineage>
        <taxon>Bacteria</taxon>
        <taxon>Bacillati</taxon>
        <taxon>Bacillota</taxon>
        <taxon>Negativicutes</taxon>
        <taxon>Selenomonadales</taxon>
        <taxon>Sporomusaceae</taxon>
        <taxon>Sporomusa</taxon>
    </lineage>
</organism>
<protein>
    <submittedName>
        <fullName evidence="1">NAD(P)H nitroreductase PigM</fullName>
        <ecNumber evidence="1">1.-.-.-</ecNumber>
    </submittedName>
</protein>
<proteinExistence type="predicted"/>
<dbReference type="Proteomes" id="UP000216052">
    <property type="component" value="Chromosome"/>
</dbReference>
<evidence type="ECO:0000313" key="2">
    <source>
        <dbReference type="Proteomes" id="UP000216052"/>
    </source>
</evidence>
<gene>
    <name evidence="1" type="primary">pigM</name>
    <name evidence="1" type="ORF">SPACI_044400</name>
</gene>
<dbReference type="RefSeq" id="WP_093794774.1">
    <property type="nucleotide sequence ID" value="NZ_CP155571.1"/>
</dbReference>
<dbReference type="NCBIfam" id="NF047509">
    <property type="entry name" value="Rv3131_FMN_oxido"/>
    <property type="match status" value="1"/>
</dbReference>
<evidence type="ECO:0000313" key="1">
    <source>
        <dbReference type="EMBL" id="XFO74330.1"/>
    </source>
</evidence>
<accession>A0ABZ3J7R9</accession>
<dbReference type="InterPro" id="IPR050627">
    <property type="entry name" value="Nitroreductase/BluB"/>
</dbReference>
<dbReference type="InterPro" id="IPR000415">
    <property type="entry name" value="Nitroreductase-like"/>
</dbReference>
<dbReference type="EC" id="1.-.-.-" evidence="1"/>
<reference evidence="1" key="1">
    <citation type="submission" date="2024-05" db="EMBL/GenBank/DDBJ databases">
        <title>Isolation and characterization of Sporomusa carbonis sp. nov., a carboxydotrophic hydrogenogen in the genus of Sporomusa isolated from a charcoal burning pile.</title>
        <authorList>
            <person name="Boeer T."/>
            <person name="Rosenbaum F."/>
            <person name="Eysell L."/>
            <person name="Mueller V."/>
            <person name="Daniel R."/>
            <person name="Poehlein A."/>
        </authorList>
    </citation>
    <scope>NUCLEOTIDE SEQUENCE [LARGE SCALE GENOMIC DNA]</scope>
    <source>
        <strain evidence="1">DSM 3132</strain>
    </source>
</reference>
<name>A0ABZ3J7R9_SPOA4</name>
<keyword evidence="2" id="KW-1185">Reference proteome</keyword>